<feature type="domain" description="Glutathione S-transferase UstS-like C-terminal" evidence="2">
    <location>
        <begin position="112"/>
        <end position="204"/>
    </location>
</feature>
<dbReference type="Proteomes" id="UP000053342">
    <property type="component" value="Unassembled WGS sequence"/>
</dbReference>
<organism evidence="3 4">
    <name type="scientific">Exophiala oligosperma</name>
    <dbReference type="NCBI Taxonomy" id="215243"/>
    <lineage>
        <taxon>Eukaryota</taxon>
        <taxon>Fungi</taxon>
        <taxon>Dikarya</taxon>
        <taxon>Ascomycota</taxon>
        <taxon>Pezizomycotina</taxon>
        <taxon>Eurotiomycetes</taxon>
        <taxon>Chaetothyriomycetidae</taxon>
        <taxon>Chaetothyriales</taxon>
        <taxon>Herpotrichiellaceae</taxon>
        <taxon>Exophiala</taxon>
    </lineage>
</organism>
<dbReference type="SUPFAM" id="SSF52833">
    <property type="entry name" value="Thioredoxin-like"/>
    <property type="match status" value="1"/>
</dbReference>
<dbReference type="STRING" id="215243.A0A0D2D304"/>
<dbReference type="HOGENOM" id="CLU_011226_4_3_1"/>
<gene>
    <name evidence="3" type="ORF">PV06_10327</name>
</gene>
<dbReference type="Pfam" id="PF22041">
    <property type="entry name" value="GST_C_7"/>
    <property type="match status" value="1"/>
</dbReference>
<evidence type="ECO:0000313" key="3">
    <source>
        <dbReference type="EMBL" id="KIW37693.1"/>
    </source>
</evidence>
<dbReference type="Gene3D" id="3.40.30.10">
    <property type="entry name" value="Glutaredoxin"/>
    <property type="match status" value="1"/>
</dbReference>
<dbReference type="GeneID" id="27362401"/>
<dbReference type="Gene3D" id="1.20.1050.10">
    <property type="match status" value="1"/>
</dbReference>
<feature type="domain" description="GST N-terminal" evidence="1">
    <location>
        <begin position="18"/>
        <end position="89"/>
    </location>
</feature>
<dbReference type="EMBL" id="KN847343">
    <property type="protein sequence ID" value="KIW37693.1"/>
    <property type="molecule type" value="Genomic_DNA"/>
</dbReference>
<protein>
    <submittedName>
        <fullName evidence="3">Uncharacterized protein</fullName>
    </submittedName>
</protein>
<reference evidence="3 4" key="1">
    <citation type="submission" date="2015-01" db="EMBL/GenBank/DDBJ databases">
        <title>The Genome Sequence of Exophiala oligosperma CBS72588.</title>
        <authorList>
            <consortium name="The Broad Institute Genomics Platform"/>
            <person name="Cuomo C."/>
            <person name="de Hoog S."/>
            <person name="Gorbushina A."/>
            <person name="Stielow B."/>
            <person name="Teixiera M."/>
            <person name="Abouelleil A."/>
            <person name="Chapman S.B."/>
            <person name="Priest M."/>
            <person name="Young S.K."/>
            <person name="Wortman J."/>
            <person name="Nusbaum C."/>
            <person name="Birren B."/>
        </authorList>
    </citation>
    <scope>NUCLEOTIDE SEQUENCE [LARGE SCALE GENOMIC DNA]</scope>
    <source>
        <strain evidence="3 4">CBS 72588</strain>
    </source>
</reference>
<proteinExistence type="predicted"/>
<dbReference type="Pfam" id="PF13409">
    <property type="entry name" value="GST_N_2"/>
    <property type="match status" value="1"/>
</dbReference>
<evidence type="ECO:0000313" key="4">
    <source>
        <dbReference type="Proteomes" id="UP000053342"/>
    </source>
</evidence>
<dbReference type="OrthoDB" id="4951845at2759"/>
<sequence length="238" mass="26891">MSDTIILYDLPSRQGKSWSYNALKARLVLNYKKIPYETEWTEYPDLRVKLGRTGLAPNEAGPAYTSPAVRLPDGSYLQGSRAVAEKLEHLYPQPSLNFDLPDQAHIEELVVKFTNTIRPIFTPLVPKVLLNPPSQAYFIEAREKRLGMKLDEFAKGARECVGTVAPVIKELGQAYEKNGGPFLHNQTPCYVDLIFLGLLRMLDNLGEISQFYELEGGDKLKTLYKAGKSNGWFDRDSY</sequence>
<dbReference type="VEuPathDB" id="FungiDB:PV06_10327"/>
<keyword evidence="4" id="KW-1185">Reference proteome</keyword>
<dbReference type="RefSeq" id="XP_016257909.1">
    <property type="nucleotide sequence ID" value="XM_016411868.1"/>
</dbReference>
<dbReference type="InterPro" id="IPR004045">
    <property type="entry name" value="Glutathione_S-Trfase_N"/>
</dbReference>
<accession>A0A0D2D304</accession>
<evidence type="ECO:0000259" key="1">
    <source>
        <dbReference type="Pfam" id="PF13409"/>
    </source>
</evidence>
<evidence type="ECO:0000259" key="2">
    <source>
        <dbReference type="Pfam" id="PF22041"/>
    </source>
</evidence>
<dbReference type="InterPro" id="IPR036249">
    <property type="entry name" value="Thioredoxin-like_sf"/>
</dbReference>
<dbReference type="InterPro" id="IPR054416">
    <property type="entry name" value="GST_UstS-like_C"/>
</dbReference>
<name>A0A0D2D304_9EURO</name>
<dbReference type="AlphaFoldDB" id="A0A0D2D304"/>